<proteinExistence type="predicted"/>
<keyword evidence="2" id="KW-1185">Reference proteome</keyword>
<dbReference type="EMBL" id="BPLR01021227">
    <property type="protein sequence ID" value="GIX87355.1"/>
    <property type="molecule type" value="Genomic_DNA"/>
</dbReference>
<dbReference type="Proteomes" id="UP001054945">
    <property type="component" value="Unassembled WGS sequence"/>
</dbReference>
<name>A0AAV4NQW6_CAEEX</name>
<accession>A0AAV4NQW6</accession>
<dbReference type="AlphaFoldDB" id="A0AAV4NQW6"/>
<organism evidence="1 2">
    <name type="scientific">Caerostris extrusa</name>
    <name type="common">Bark spider</name>
    <name type="synonym">Caerostris bankana</name>
    <dbReference type="NCBI Taxonomy" id="172846"/>
    <lineage>
        <taxon>Eukaryota</taxon>
        <taxon>Metazoa</taxon>
        <taxon>Ecdysozoa</taxon>
        <taxon>Arthropoda</taxon>
        <taxon>Chelicerata</taxon>
        <taxon>Arachnida</taxon>
        <taxon>Araneae</taxon>
        <taxon>Araneomorphae</taxon>
        <taxon>Entelegynae</taxon>
        <taxon>Araneoidea</taxon>
        <taxon>Araneidae</taxon>
        <taxon>Caerostris</taxon>
    </lineage>
</organism>
<protein>
    <submittedName>
        <fullName evidence="1">Uncharacterized protein</fullName>
    </submittedName>
</protein>
<sequence>MTCPDLVLEYTERPELCTDERVEPMVLLDILTAQRPFGAYRTAGCRVPEVQPEVNRSGALAASLPQAGDSACRGRQLLTRSRKTAPILRESI</sequence>
<evidence type="ECO:0000313" key="1">
    <source>
        <dbReference type="EMBL" id="GIX87355.1"/>
    </source>
</evidence>
<gene>
    <name evidence="1" type="ORF">CEXT_321101</name>
</gene>
<reference evidence="1 2" key="1">
    <citation type="submission" date="2021-06" db="EMBL/GenBank/DDBJ databases">
        <title>Caerostris extrusa draft genome.</title>
        <authorList>
            <person name="Kono N."/>
            <person name="Arakawa K."/>
        </authorList>
    </citation>
    <scope>NUCLEOTIDE SEQUENCE [LARGE SCALE GENOMIC DNA]</scope>
</reference>
<comment type="caution">
    <text evidence="1">The sequence shown here is derived from an EMBL/GenBank/DDBJ whole genome shotgun (WGS) entry which is preliminary data.</text>
</comment>
<evidence type="ECO:0000313" key="2">
    <source>
        <dbReference type="Proteomes" id="UP001054945"/>
    </source>
</evidence>